<comment type="caution">
    <text evidence="1">The sequence shown here is derived from an EMBL/GenBank/DDBJ whole genome shotgun (WGS) entry which is preliminary data.</text>
</comment>
<organism evidence="1">
    <name type="scientific">Psilocybe cubensis</name>
    <name type="common">Psychedelic mushroom</name>
    <name type="synonym">Stropharia cubensis</name>
    <dbReference type="NCBI Taxonomy" id="181762"/>
    <lineage>
        <taxon>Eukaryota</taxon>
        <taxon>Fungi</taxon>
        <taxon>Dikarya</taxon>
        <taxon>Basidiomycota</taxon>
        <taxon>Agaricomycotina</taxon>
        <taxon>Agaricomycetes</taxon>
        <taxon>Agaricomycetidae</taxon>
        <taxon>Agaricales</taxon>
        <taxon>Agaricineae</taxon>
        <taxon>Strophariaceae</taxon>
        <taxon>Psilocybe</taxon>
    </lineage>
</organism>
<name>A0A8H8CI35_PSICU</name>
<protein>
    <submittedName>
        <fullName evidence="1">Uncharacterized protein</fullName>
    </submittedName>
</protein>
<evidence type="ECO:0000313" key="1">
    <source>
        <dbReference type="EMBL" id="KAG5166296.1"/>
    </source>
</evidence>
<sequence>MSLFSHSAQELPYPILEVCFNSHSGSHRSNRPSNSPFQNLKTYASLSNGPEQLSLTWDVINSGAQSLEAVSIENYGKFSVPPMALTLDRLVNLTYLSYSQRHIPWFTPENYDQNIGKLSQFLITKAPMKHLERIDLELQCHVAGVPDPSFDAETVAQWRHFDHVFSGPQYPALQYLFVKIFVEIILESISDDFDVNIFTDLATLELERCFVQLSTRDKTVFKVDVGASVEVV</sequence>
<reference evidence="1" key="1">
    <citation type="submission" date="2021-02" db="EMBL/GenBank/DDBJ databases">
        <title>Psilocybe cubensis genome.</title>
        <authorList>
            <person name="Mckernan K.J."/>
            <person name="Crawford S."/>
            <person name="Trippe A."/>
            <person name="Kane L.T."/>
            <person name="Mclaughlin S."/>
        </authorList>
    </citation>
    <scope>NUCLEOTIDE SEQUENCE [LARGE SCALE GENOMIC DNA]</scope>
    <source>
        <strain evidence="1">MGC-MH-2018</strain>
    </source>
</reference>
<accession>A0A8H8CI35</accession>
<proteinExistence type="predicted"/>
<dbReference type="EMBL" id="JAFIQS010000008">
    <property type="protein sequence ID" value="KAG5166296.1"/>
    <property type="molecule type" value="Genomic_DNA"/>
</dbReference>
<gene>
    <name evidence="1" type="ORF">JR316_008379</name>
</gene>
<dbReference type="AlphaFoldDB" id="A0A8H8CI35"/>
<dbReference type="OrthoDB" id="10433701at2759"/>